<evidence type="ECO:0000313" key="3">
    <source>
        <dbReference type="Proteomes" id="UP000199600"/>
    </source>
</evidence>
<name>A0A1A8XS88_9RHOO</name>
<dbReference type="SUPFAM" id="SSF142433">
    <property type="entry name" value="CinA-like"/>
    <property type="match status" value="1"/>
</dbReference>
<dbReference type="Proteomes" id="UP000199600">
    <property type="component" value="Unassembled WGS sequence"/>
</dbReference>
<feature type="domain" description="CinA C-terminal" evidence="1">
    <location>
        <begin position="7"/>
        <end position="159"/>
    </location>
</feature>
<keyword evidence="3" id="KW-1185">Reference proteome</keyword>
<dbReference type="InterPro" id="IPR036653">
    <property type="entry name" value="CinA-like_C"/>
</dbReference>
<proteinExistence type="predicted"/>
<dbReference type="InterPro" id="IPR008136">
    <property type="entry name" value="CinA_C"/>
</dbReference>
<accession>A0A1A8XS88</accession>
<dbReference type="Gene3D" id="3.90.950.20">
    <property type="entry name" value="CinA-like"/>
    <property type="match status" value="1"/>
</dbReference>
<dbReference type="AlphaFoldDB" id="A0A1A8XS88"/>
<dbReference type="RefSeq" id="WP_186410928.1">
    <property type="nucleotide sequence ID" value="NZ_FLQY01000143.1"/>
</dbReference>
<dbReference type="EMBL" id="FLQY01000143">
    <property type="protein sequence ID" value="SBT07576.1"/>
    <property type="molecule type" value="Genomic_DNA"/>
</dbReference>
<sequence>MNQTELEALAAQVGALLVANGQKLVTAESCTGGWVAQCLTAIAGSSTWFDRAFVSYSNEAKREMLGVTGETLSTHGAVSEATAIAMARGALYNSHADWALAITGVAGPSGGSPGKPVGTVCFAWAGPENGESCETCHFNGSREVVRALSVAHALNGILRYARSMRV</sequence>
<dbReference type="NCBIfam" id="TIGR00199">
    <property type="entry name" value="PncC_domain"/>
    <property type="match status" value="1"/>
</dbReference>
<evidence type="ECO:0000313" key="2">
    <source>
        <dbReference type="EMBL" id="SBT07576.1"/>
    </source>
</evidence>
<dbReference type="Pfam" id="PF02464">
    <property type="entry name" value="CinA"/>
    <property type="match status" value="1"/>
</dbReference>
<gene>
    <name evidence="2" type="primary">ygaD</name>
    <name evidence="2" type="ORF">PROAA_2270004</name>
</gene>
<evidence type="ECO:0000259" key="1">
    <source>
        <dbReference type="Pfam" id="PF02464"/>
    </source>
</evidence>
<organism evidence="2 3">
    <name type="scientific">Candidatus Propionivibrio aalborgensis</name>
    <dbReference type="NCBI Taxonomy" id="1860101"/>
    <lineage>
        <taxon>Bacteria</taxon>
        <taxon>Pseudomonadati</taxon>
        <taxon>Pseudomonadota</taxon>
        <taxon>Betaproteobacteria</taxon>
        <taxon>Rhodocyclales</taxon>
        <taxon>Rhodocyclaceae</taxon>
        <taxon>Propionivibrio</taxon>
    </lineage>
</organism>
<protein>
    <recommendedName>
        <fullName evidence="1">CinA C-terminal domain-containing protein</fullName>
    </recommendedName>
</protein>
<reference evidence="2 3" key="1">
    <citation type="submission" date="2016-06" db="EMBL/GenBank/DDBJ databases">
        <authorList>
            <person name="Kjaerup R.B."/>
            <person name="Dalgaard T.S."/>
            <person name="Juul-Madsen H.R."/>
        </authorList>
    </citation>
    <scope>NUCLEOTIDE SEQUENCE [LARGE SCALE GENOMIC DNA]</scope>
    <source>
        <strain evidence="2">2</strain>
    </source>
</reference>